<dbReference type="InterPro" id="IPR013430">
    <property type="entry name" value="Toxin_antidote_HigA"/>
</dbReference>
<dbReference type="RefSeq" id="WP_171596322.1">
    <property type="nucleotide sequence ID" value="NZ_RZNH01000027.1"/>
</dbReference>
<comment type="caution">
    <text evidence="4">The sequence shown here is derived from an EMBL/GenBank/DDBJ whole genome shotgun (WGS) entry which is preliminary data.</text>
</comment>
<dbReference type="NCBIfam" id="TIGR02607">
    <property type="entry name" value="antidote_HigA"/>
    <property type="match status" value="1"/>
</dbReference>
<dbReference type="Gene3D" id="1.10.260.40">
    <property type="entry name" value="lambda repressor-like DNA-binding domains"/>
    <property type="match status" value="1"/>
</dbReference>
<evidence type="ECO:0000259" key="3">
    <source>
        <dbReference type="PROSITE" id="PS50943"/>
    </source>
</evidence>
<feature type="domain" description="HTH cro/C1-type" evidence="3">
    <location>
        <begin position="19"/>
        <end position="73"/>
    </location>
</feature>
<accession>A0ABX1WYT8</accession>
<evidence type="ECO:0000256" key="1">
    <source>
        <dbReference type="ARBA" id="ARBA00007227"/>
    </source>
</evidence>
<dbReference type="EMBL" id="RZNH01000027">
    <property type="protein sequence ID" value="NOU61054.1"/>
    <property type="molecule type" value="Genomic_DNA"/>
</dbReference>
<name>A0ABX1WYT8_9BACT</name>
<protein>
    <submittedName>
        <fullName evidence="4">Addiction module antidote protein, HigA family</fullName>
    </submittedName>
</protein>
<reference evidence="4 5" key="1">
    <citation type="submission" date="2018-12" db="EMBL/GenBank/DDBJ databases">
        <title>Marinifilum JC070 sp. nov., a marine bacterium isolated from Yongle Blue Hole in the South China Sea.</title>
        <authorList>
            <person name="Fu T."/>
        </authorList>
    </citation>
    <scope>NUCLEOTIDE SEQUENCE [LARGE SCALE GENOMIC DNA]</scope>
    <source>
        <strain evidence="4 5">JC070</strain>
    </source>
</reference>
<dbReference type="Pfam" id="PF01381">
    <property type="entry name" value="HTH_3"/>
    <property type="match status" value="1"/>
</dbReference>
<dbReference type="Pfam" id="PF06114">
    <property type="entry name" value="Peptidase_M78"/>
    <property type="match status" value="1"/>
</dbReference>
<dbReference type="InterPro" id="IPR001387">
    <property type="entry name" value="Cro/C1-type_HTH"/>
</dbReference>
<sequence>MNPLSSLTPKYATHPGEVLLDELEANEISQAEFAKIIGFKKSQLNEIIKGKRNINADLAILLEKSLGIDAEYWLELQKNYSLDKAKIEAKNQNRLEAIENWNLIKSHIATSFLKKEKIITGDPVEDIPIIKSIYNIKCFEGLAKLSVQPNYIRFRQHKSKFIDNKNVIAWVKLVQYNAKQVIVDKFDNDLRNELLNNLRIILFQNNQVLKRTEKTLAEFGIKLIIQNKGSKTPIDGVSFWSEGKPAIGMSLRYKRLDYFAFTLFHELGHIYEHLLNNNQAEYIDIDPSLEDEKYKKSEEEIEANLFAENNLIPPNKWENFISEEESIYNFNDYIINKFSHTQEVNPAIVKGRLCRHFDNYKLKSNIVNEVL</sequence>
<evidence type="ECO:0000313" key="4">
    <source>
        <dbReference type="EMBL" id="NOU61054.1"/>
    </source>
</evidence>
<dbReference type="SUPFAM" id="SSF47413">
    <property type="entry name" value="lambda repressor-like DNA-binding domains"/>
    <property type="match status" value="1"/>
</dbReference>
<dbReference type="Proteomes" id="UP000732105">
    <property type="component" value="Unassembled WGS sequence"/>
</dbReference>
<dbReference type="PANTHER" id="PTHR36924">
    <property type="entry name" value="ANTITOXIN HIGA-1"/>
    <property type="match status" value="1"/>
</dbReference>
<gene>
    <name evidence="4" type="primary">higA</name>
    <name evidence="4" type="ORF">ELS83_14625</name>
</gene>
<dbReference type="CDD" id="cd00093">
    <property type="entry name" value="HTH_XRE"/>
    <property type="match status" value="1"/>
</dbReference>
<proteinExistence type="inferred from homology"/>
<evidence type="ECO:0000256" key="2">
    <source>
        <dbReference type="ARBA" id="ARBA00023125"/>
    </source>
</evidence>
<dbReference type="SMART" id="SM00530">
    <property type="entry name" value="HTH_XRE"/>
    <property type="match status" value="1"/>
</dbReference>
<dbReference type="Gene3D" id="1.10.10.2910">
    <property type="match status" value="1"/>
</dbReference>
<dbReference type="PROSITE" id="PS50943">
    <property type="entry name" value="HTH_CROC1"/>
    <property type="match status" value="1"/>
</dbReference>
<evidence type="ECO:0000313" key="5">
    <source>
        <dbReference type="Proteomes" id="UP000732105"/>
    </source>
</evidence>
<dbReference type="InterPro" id="IPR010359">
    <property type="entry name" value="IrrE_HExxH"/>
</dbReference>
<keyword evidence="2" id="KW-0238">DNA-binding</keyword>
<organism evidence="4 5">
    <name type="scientific">Marinifilum caeruleilacunae</name>
    <dbReference type="NCBI Taxonomy" id="2499076"/>
    <lineage>
        <taxon>Bacteria</taxon>
        <taxon>Pseudomonadati</taxon>
        <taxon>Bacteroidota</taxon>
        <taxon>Bacteroidia</taxon>
        <taxon>Marinilabiliales</taxon>
        <taxon>Marinifilaceae</taxon>
    </lineage>
</organism>
<comment type="similarity">
    <text evidence="1">Belongs to the short-chain fatty acyl-CoA assimilation regulator (ScfR) family.</text>
</comment>
<keyword evidence="5" id="KW-1185">Reference proteome</keyword>
<dbReference type="InterPro" id="IPR010982">
    <property type="entry name" value="Lambda_DNA-bd_dom_sf"/>
</dbReference>
<dbReference type="PANTHER" id="PTHR36924:SF1">
    <property type="entry name" value="ANTITOXIN HIGA-1"/>
    <property type="match status" value="1"/>
</dbReference>